<evidence type="ECO:0000256" key="1">
    <source>
        <dbReference type="SAM" id="MobiDB-lite"/>
    </source>
</evidence>
<dbReference type="AlphaFoldDB" id="A0A6P1NMC9"/>
<keyword evidence="4" id="KW-0378">Hydrolase</keyword>
<dbReference type="Pfam" id="PF00561">
    <property type="entry name" value="Abhydrolase_1"/>
    <property type="match status" value="1"/>
</dbReference>
<dbReference type="GO" id="GO:0016020">
    <property type="term" value="C:membrane"/>
    <property type="evidence" value="ECO:0007669"/>
    <property type="project" value="TreeGrafter"/>
</dbReference>
<keyword evidence="2" id="KW-0472">Membrane</keyword>
<dbReference type="Proteomes" id="UP000464186">
    <property type="component" value="Chromosome"/>
</dbReference>
<dbReference type="EMBL" id="CP047898">
    <property type="protein sequence ID" value="QHK20193.1"/>
    <property type="molecule type" value="Genomic_DNA"/>
</dbReference>
<evidence type="ECO:0000259" key="3">
    <source>
        <dbReference type="Pfam" id="PF00561"/>
    </source>
</evidence>
<evidence type="ECO:0000313" key="5">
    <source>
        <dbReference type="Proteomes" id="UP000464186"/>
    </source>
</evidence>
<feature type="compositionally biased region" description="Basic residues" evidence="1">
    <location>
        <begin position="1"/>
        <end position="11"/>
    </location>
</feature>
<dbReference type="InterPro" id="IPR029058">
    <property type="entry name" value="AB_hydrolase_fold"/>
</dbReference>
<protein>
    <submittedName>
        <fullName evidence="4">Alpha/beta fold hydrolase</fullName>
    </submittedName>
</protein>
<dbReference type="SUPFAM" id="SSF53474">
    <property type="entry name" value="alpha/beta-Hydrolases"/>
    <property type="match status" value="1"/>
</dbReference>
<gene>
    <name evidence="4" type="ORF">GU243_11120</name>
</gene>
<dbReference type="Gene3D" id="3.40.50.1820">
    <property type="entry name" value="alpha/beta hydrolase"/>
    <property type="match status" value="1"/>
</dbReference>
<evidence type="ECO:0000256" key="2">
    <source>
        <dbReference type="SAM" id="Phobius"/>
    </source>
</evidence>
<accession>A0A6P1NMC9</accession>
<keyword evidence="2" id="KW-0812">Transmembrane</keyword>
<feature type="transmembrane region" description="Helical" evidence="2">
    <location>
        <begin position="40"/>
        <end position="62"/>
    </location>
</feature>
<name>A0A6P1NMC9_9MICC</name>
<dbReference type="PANTHER" id="PTHR43798:SF33">
    <property type="entry name" value="HYDROLASE, PUTATIVE (AFU_ORTHOLOGUE AFUA_2G14860)-RELATED"/>
    <property type="match status" value="1"/>
</dbReference>
<dbReference type="PANTHER" id="PTHR43798">
    <property type="entry name" value="MONOACYLGLYCEROL LIPASE"/>
    <property type="match status" value="1"/>
</dbReference>
<feature type="region of interest" description="Disordered" evidence="1">
    <location>
        <begin position="1"/>
        <end position="33"/>
    </location>
</feature>
<sequence>MPLRSFSRRTRSVPDDAPPDQPAPDQSPPRRQWRRRGLRVLAAAALTVVGLVLPSTVANLVIEGVERANSTAYGERIQTAHGTINVSRTGETGPTLVLLSGLGTPAPALDFAPLIRELHGYRIVVVEGFGYGYSDMTARPRTIENISEELHEVLAKLAVTGPYVLVGHSIAGFTTLHYANNYPAEVTAVIGIDPTVPTATTAPAEGPAPAEMPPSGNFWERMPSTIGLVRWAAALGLTDPDGDADTTAEIDQMRMLQSWNFGNQALTDETNRVGENSLKIQALRYPDQLPVLQFLARETIQRRPEWQGIHERQLLNVTRHELVVLDGQHYLHWSQSKEMAEKIDAFLGGTP</sequence>
<feature type="domain" description="AB hydrolase-1" evidence="3">
    <location>
        <begin position="94"/>
        <end position="200"/>
    </location>
</feature>
<dbReference type="GO" id="GO:0016787">
    <property type="term" value="F:hydrolase activity"/>
    <property type="evidence" value="ECO:0007669"/>
    <property type="project" value="UniProtKB-KW"/>
</dbReference>
<proteinExistence type="predicted"/>
<reference evidence="4 5" key="1">
    <citation type="submission" date="2020-01" db="EMBL/GenBank/DDBJ databases">
        <title>Pseudarthrobacter psychrotolerans sp. nov., isolated from antarctic soil.</title>
        <authorList>
            <person name="Shin Y."/>
            <person name="Park W."/>
        </authorList>
    </citation>
    <scope>NUCLEOTIDE SEQUENCE [LARGE SCALE GENOMIC DNA]</scope>
    <source>
        <strain evidence="4 5">YJ56</strain>
    </source>
</reference>
<evidence type="ECO:0000313" key="4">
    <source>
        <dbReference type="EMBL" id="QHK20193.1"/>
    </source>
</evidence>
<dbReference type="KEGG" id="psey:GU243_11120"/>
<keyword evidence="5" id="KW-1185">Reference proteome</keyword>
<keyword evidence="2" id="KW-1133">Transmembrane helix</keyword>
<dbReference type="InterPro" id="IPR000073">
    <property type="entry name" value="AB_hydrolase_1"/>
</dbReference>
<dbReference type="InterPro" id="IPR050266">
    <property type="entry name" value="AB_hydrolase_sf"/>
</dbReference>
<organism evidence="4 5">
    <name type="scientific">Pseudarthrobacter psychrotolerans</name>
    <dbReference type="NCBI Taxonomy" id="2697569"/>
    <lineage>
        <taxon>Bacteria</taxon>
        <taxon>Bacillati</taxon>
        <taxon>Actinomycetota</taxon>
        <taxon>Actinomycetes</taxon>
        <taxon>Micrococcales</taxon>
        <taxon>Micrococcaceae</taxon>
        <taxon>Pseudarthrobacter</taxon>
    </lineage>
</organism>